<evidence type="ECO:0000313" key="7">
    <source>
        <dbReference type="WBParaSite" id="MBELARI_LOCUS18614"/>
    </source>
</evidence>
<protein>
    <submittedName>
        <fullName evidence="7">Ubiquitin-like protease family profile domain-containing protein</fullName>
    </submittedName>
</protein>
<dbReference type="Proteomes" id="UP000887575">
    <property type="component" value="Unassembled WGS sequence"/>
</dbReference>
<evidence type="ECO:0000256" key="2">
    <source>
        <dbReference type="ARBA" id="ARBA00022670"/>
    </source>
</evidence>
<dbReference type="InterPro" id="IPR038765">
    <property type="entry name" value="Papain-like_cys_pep_sf"/>
</dbReference>
<dbReference type="WBParaSite" id="MBELARI_LOCUS18614">
    <property type="protein sequence ID" value="MBELARI_LOCUS18614"/>
    <property type="gene ID" value="MBELARI_LOCUS18614"/>
</dbReference>
<sequence length="383" mass="43389">MEVSTQSHGSPFGWYSDHQGVSYEEEFDQSPTYDKVLVGSFGSSLAFSTSLSAYNPLVGGSVGDEDDAMSYDDACATSSSASNEIWDEEMRSESEQDVFSISQSESTFAKDSRISLLTAATEMLRIRFPFLSISVRLADFLCLQEKELLNDTIVDFFLNHIVEHLLPDEPDKRVTVLPAVFWHNLSIRQSFLPEDFTTLPPNQQEDARFGDVLEFLEDFELFDVDYLVIPVNEWEHWSLLIVCHPFTDRGTTVCFDSQLGDDPNNLAASAKLIEQFLDYSWTKRSGKVSKMPALKLSLPIGLPQQTNAFDCGIFALEYAKKFLLQTPQQPSDFNFSIAYPDFNIKGKRKEVQKTILSLTANRQMWTPLMDLLEKNASRHPSRD</sequence>
<dbReference type="GO" id="GO:0008234">
    <property type="term" value="F:cysteine-type peptidase activity"/>
    <property type="evidence" value="ECO:0007669"/>
    <property type="project" value="UniProtKB-KW"/>
</dbReference>
<name>A0AAF3EY27_9BILA</name>
<dbReference type="SUPFAM" id="SSF54001">
    <property type="entry name" value="Cysteine proteinases"/>
    <property type="match status" value="1"/>
</dbReference>
<dbReference type="AlphaFoldDB" id="A0AAF3EY27"/>
<evidence type="ECO:0000256" key="1">
    <source>
        <dbReference type="ARBA" id="ARBA00005234"/>
    </source>
</evidence>
<keyword evidence="2" id="KW-0645">Protease</keyword>
<organism evidence="6 7">
    <name type="scientific">Mesorhabditis belari</name>
    <dbReference type="NCBI Taxonomy" id="2138241"/>
    <lineage>
        <taxon>Eukaryota</taxon>
        <taxon>Metazoa</taxon>
        <taxon>Ecdysozoa</taxon>
        <taxon>Nematoda</taxon>
        <taxon>Chromadorea</taxon>
        <taxon>Rhabditida</taxon>
        <taxon>Rhabditina</taxon>
        <taxon>Rhabditomorpha</taxon>
        <taxon>Rhabditoidea</taxon>
        <taxon>Rhabditidae</taxon>
        <taxon>Mesorhabditinae</taxon>
        <taxon>Mesorhabditis</taxon>
    </lineage>
</organism>
<feature type="domain" description="Ubiquitin-like protease family profile" evidence="5">
    <location>
        <begin position="133"/>
        <end position="322"/>
    </location>
</feature>
<dbReference type="PANTHER" id="PTHR46915">
    <property type="entry name" value="UBIQUITIN-LIKE PROTEASE 4-RELATED"/>
    <property type="match status" value="1"/>
</dbReference>
<dbReference type="Gene3D" id="1.10.418.20">
    <property type="match status" value="1"/>
</dbReference>
<comment type="similarity">
    <text evidence="1">Belongs to the peptidase C48 family.</text>
</comment>
<dbReference type="Pfam" id="PF02902">
    <property type="entry name" value="Peptidase_C48"/>
    <property type="match status" value="1"/>
</dbReference>
<proteinExistence type="inferred from homology"/>
<dbReference type="PANTHER" id="PTHR46915:SF2">
    <property type="entry name" value="UBIQUITIN-LIKE PROTEASE 4"/>
    <property type="match status" value="1"/>
</dbReference>
<evidence type="ECO:0000256" key="3">
    <source>
        <dbReference type="ARBA" id="ARBA00022801"/>
    </source>
</evidence>
<dbReference type="Gene3D" id="3.30.310.130">
    <property type="entry name" value="Ubiquitin-related"/>
    <property type="match status" value="1"/>
</dbReference>
<evidence type="ECO:0000256" key="4">
    <source>
        <dbReference type="ARBA" id="ARBA00022807"/>
    </source>
</evidence>
<dbReference type="PROSITE" id="PS50600">
    <property type="entry name" value="ULP_PROTEASE"/>
    <property type="match status" value="1"/>
</dbReference>
<evidence type="ECO:0000313" key="6">
    <source>
        <dbReference type="Proteomes" id="UP000887575"/>
    </source>
</evidence>
<dbReference type="GO" id="GO:0016926">
    <property type="term" value="P:protein desumoylation"/>
    <property type="evidence" value="ECO:0007669"/>
    <property type="project" value="UniProtKB-ARBA"/>
</dbReference>
<keyword evidence="6" id="KW-1185">Reference proteome</keyword>
<dbReference type="GO" id="GO:0006508">
    <property type="term" value="P:proteolysis"/>
    <property type="evidence" value="ECO:0007669"/>
    <property type="project" value="UniProtKB-KW"/>
</dbReference>
<dbReference type="InterPro" id="IPR003653">
    <property type="entry name" value="Peptidase_C48_C"/>
</dbReference>
<accession>A0AAF3EY27</accession>
<reference evidence="7" key="1">
    <citation type="submission" date="2024-02" db="UniProtKB">
        <authorList>
            <consortium name="WormBaseParasite"/>
        </authorList>
    </citation>
    <scope>IDENTIFICATION</scope>
</reference>
<evidence type="ECO:0000259" key="5">
    <source>
        <dbReference type="PROSITE" id="PS50600"/>
    </source>
</evidence>
<keyword evidence="4" id="KW-0788">Thiol protease</keyword>
<keyword evidence="3" id="KW-0378">Hydrolase</keyword>